<dbReference type="EMBL" id="FMBK01000011">
    <property type="protein sequence ID" value="SCC72716.1"/>
    <property type="molecule type" value="Genomic_DNA"/>
</dbReference>
<dbReference type="Proteomes" id="UP001632339">
    <property type="component" value="Unassembled WGS sequence"/>
</dbReference>
<organism evidence="2 3">
    <name type="scientific">Acinetobacter albensis</name>
    <dbReference type="NCBI Taxonomy" id="1673609"/>
    <lineage>
        <taxon>Bacteria</taxon>
        <taxon>Pseudomonadati</taxon>
        <taxon>Pseudomonadota</taxon>
        <taxon>Gammaproteobacteria</taxon>
        <taxon>Moraxellales</taxon>
        <taxon>Moraxellaceae</taxon>
        <taxon>Acinetobacter</taxon>
    </lineage>
</organism>
<name>A0A1C4GWY6_9GAMM</name>
<evidence type="ECO:0000313" key="3">
    <source>
        <dbReference type="Proteomes" id="UP000243661"/>
    </source>
</evidence>
<proteinExistence type="predicted"/>
<evidence type="ECO:0000313" key="2">
    <source>
        <dbReference type="EMBL" id="SCC72716.1"/>
    </source>
</evidence>
<evidence type="ECO:0000313" key="4">
    <source>
        <dbReference type="Proteomes" id="UP001632339"/>
    </source>
</evidence>
<sequence length="65" mass="7618">MIHPQVLVTFYKLTDPNNQKGAWANYDENGNFINITNDCGKELKLLDANRVCIDDEFWVWKIDTK</sequence>
<reference evidence="1 4" key="2">
    <citation type="submission" date="2024-12" db="EMBL/GenBank/DDBJ databases">
        <title>C001-4G Acinetobacter sp. assembled genome.</title>
        <authorList>
            <person name="D'Arcy K."/>
            <person name="Kingdon A.D.H."/>
            <person name="Breen A."/>
            <person name="Mckeown C."/>
            <person name="Allman E."/>
            <person name="Sharma P."/>
            <person name="Mcleman A."/>
            <person name="Roberts A.P."/>
        </authorList>
    </citation>
    <scope>NUCLEOTIDE SEQUENCE [LARGE SCALE GENOMIC DNA]</scope>
    <source>
        <strain evidence="1 4">C1-4G</strain>
    </source>
</reference>
<protein>
    <submittedName>
        <fullName evidence="2">Uncharacterized protein</fullName>
    </submittedName>
</protein>
<accession>A0A1C4GWY6</accession>
<dbReference type="AlphaFoldDB" id="A0A1C4GWY6"/>
<evidence type="ECO:0000313" key="1">
    <source>
        <dbReference type="EMBL" id="MFN0297601.1"/>
    </source>
</evidence>
<reference evidence="2 3" key="1">
    <citation type="submission" date="2016-08" db="EMBL/GenBank/DDBJ databases">
        <authorList>
            <person name="Seilhamer J.J."/>
        </authorList>
    </citation>
    <scope>NUCLEOTIDE SEQUENCE [LARGE SCALE GENOMIC DNA]</scope>
    <source>
        <strain evidence="2 3">ANC 4874</strain>
    </source>
</reference>
<dbReference type="OrthoDB" id="6695240at2"/>
<dbReference type="EMBL" id="JBJXCW010000007">
    <property type="protein sequence ID" value="MFN0297601.1"/>
    <property type="molecule type" value="Genomic_DNA"/>
</dbReference>
<dbReference type="Proteomes" id="UP000243661">
    <property type="component" value="Unassembled WGS sequence"/>
</dbReference>
<dbReference type="RefSeq" id="WP_053578114.1">
    <property type="nucleotide sequence ID" value="NZ_FMBK01000011.1"/>
</dbReference>
<keyword evidence="4" id="KW-1185">Reference proteome</keyword>
<gene>
    <name evidence="1" type="ORF">ACKVE0_08695</name>
    <name evidence="2" type="ORF">GA0116959_111126</name>
</gene>